<evidence type="ECO:0000313" key="9">
    <source>
        <dbReference type="Proteomes" id="UP001601976"/>
    </source>
</evidence>
<dbReference type="PANTHER" id="PTHR30074:SF6">
    <property type="entry name" value="FORMATE DEHYDROGENASE GAMMA SUBUNIT"/>
    <property type="match status" value="1"/>
</dbReference>
<dbReference type="EMBL" id="JBIAPK010000009">
    <property type="protein sequence ID" value="MFF3342185.1"/>
    <property type="molecule type" value="Genomic_DNA"/>
</dbReference>
<feature type="transmembrane region" description="Helical" evidence="6">
    <location>
        <begin position="120"/>
        <end position="139"/>
    </location>
</feature>
<evidence type="ECO:0000256" key="1">
    <source>
        <dbReference type="ARBA" id="ARBA00004651"/>
    </source>
</evidence>
<evidence type="ECO:0000256" key="6">
    <source>
        <dbReference type="SAM" id="Phobius"/>
    </source>
</evidence>
<comment type="caution">
    <text evidence="8">The sequence shown here is derived from an EMBL/GenBank/DDBJ whole genome shotgun (WGS) entry which is preliminary data.</text>
</comment>
<protein>
    <submittedName>
        <fullName evidence="8">Cytochrome b/b6 domain-containing protein</fullName>
    </submittedName>
</protein>
<sequence length="220" mass="24752">MLLRSELPARVRRFSRAERRVHRATAGLTLLCVATAACLYVPQLAELVGRRHLVVTVHEWSGLLIPAPFLLGLASRAFRRDLGRLNRFGPHDRQWLRAALRRDMSHASRPAGKFNAGQKLYAAWIAGAVLVMLGTGLLMWFTKLAPLVWRTSATFVHDWLALAMGIVIAGHIAMALTRPESRRGMRTGTVDRDWAEREHPLWTAELRSAPDRKPDGLQDE</sequence>
<feature type="domain" description="Cytochrome b561 bacterial/Ni-hydrogenase" evidence="7">
    <location>
        <begin position="13"/>
        <end position="180"/>
    </location>
</feature>
<name>A0ABW6RL08_9ACTN</name>
<comment type="subcellular location">
    <subcellularLocation>
        <location evidence="1">Cell membrane</location>
        <topology evidence="1">Multi-pass membrane protein</topology>
    </subcellularLocation>
</comment>
<gene>
    <name evidence="8" type="ORF">ACFYWW_26245</name>
</gene>
<dbReference type="SUPFAM" id="SSF81342">
    <property type="entry name" value="Transmembrane di-heme cytochromes"/>
    <property type="match status" value="1"/>
</dbReference>
<dbReference type="InterPro" id="IPR011577">
    <property type="entry name" value="Cyt_b561_bac/Ni-Hgenase"/>
</dbReference>
<dbReference type="PANTHER" id="PTHR30074">
    <property type="entry name" value="FORMATE DEHYDROGENASE, NITRATE-INDUCIBLE, CYTOCHROME B556 FDN SUBUNIT"/>
    <property type="match status" value="1"/>
</dbReference>
<proteinExistence type="predicted"/>
<evidence type="ECO:0000256" key="5">
    <source>
        <dbReference type="ARBA" id="ARBA00023136"/>
    </source>
</evidence>
<dbReference type="Proteomes" id="UP001601976">
    <property type="component" value="Unassembled WGS sequence"/>
</dbReference>
<keyword evidence="2" id="KW-1003">Cell membrane</keyword>
<reference evidence="8 9" key="1">
    <citation type="submission" date="2024-10" db="EMBL/GenBank/DDBJ databases">
        <title>The Natural Products Discovery Center: Release of the First 8490 Sequenced Strains for Exploring Actinobacteria Biosynthetic Diversity.</title>
        <authorList>
            <person name="Kalkreuter E."/>
            <person name="Kautsar S.A."/>
            <person name="Yang D."/>
            <person name="Bader C.D."/>
            <person name="Teijaro C.N."/>
            <person name="Fluegel L."/>
            <person name="Davis C.M."/>
            <person name="Simpson J.R."/>
            <person name="Lauterbach L."/>
            <person name="Steele A.D."/>
            <person name="Gui C."/>
            <person name="Meng S."/>
            <person name="Li G."/>
            <person name="Viehrig K."/>
            <person name="Ye F."/>
            <person name="Su P."/>
            <person name="Kiefer A.F."/>
            <person name="Nichols A."/>
            <person name="Cepeda A.J."/>
            <person name="Yan W."/>
            <person name="Fan B."/>
            <person name="Jiang Y."/>
            <person name="Adhikari A."/>
            <person name="Zheng C.-J."/>
            <person name="Schuster L."/>
            <person name="Cowan T.M."/>
            <person name="Smanski M.J."/>
            <person name="Chevrette M.G."/>
            <person name="De Carvalho L.P.S."/>
            <person name="Shen B."/>
        </authorList>
    </citation>
    <scope>NUCLEOTIDE SEQUENCE [LARGE SCALE GENOMIC DNA]</scope>
    <source>
        <strain evidence="8 9">NPDC003029</strain>
    </source>
</reference>
<dbReference type="Gene3D" id="1.20.950.20">
    <property type="entry name" value="Transmembrane di-heme cytochromes, Chain C"/>
    <property type="match status" value="1"/>
</dbReference>
<feature type="transmembrane region" description="Helical" evidence="6">
    <location>
        <begin position="159"/>
        <end position="177"/>
    </location>
</feature>
<evidence type="ECO:0000259" key="7">
    <source>
        <dbReference type="Pfam" id="PF01292"/>
    </source>
</evidence>
<dbReference type="InterPro" id="IPR016174">
    <property type="entry name" value="Di-haem_cyt_TM"/>
</dbReference>
<accession>A0ABW6RL08</accession>
<dbReference type="Pfam" id="PF01292">
    <property type="entry name" value="Ni_hydr_CYTB"/>
    <property type="match status" value="1"/>
</dbReference>
<evidence type="ECO:0000256" key="2">
    <source>
        <dbReference type="ARBA" id="ARBA00022475"/>
    </source>
</evidence>
<feature type="transmembrane region" description="Helical" evidence="6">
    <location>
        <begin position="60"/>
        <end position="78"/>
    </location>
</feature>
<evidence type="ECO:0000256" key="4">
    <source>
        <dbReference type="ARBA" id="ARBA00022989"/>
    </source>
</evidence>
<keyword evidence="9" id="KW-1185">Reference proteome</keyword>
<keyword evidence="4 6" id="KW-1133">Transmembrane helix</keyword>
<keyword evidence="5 6" id="KW-0472">Membrane</keyword>
<organism evidence="8 9">
    <name type="scientific">Streptomyces flavidovirens</name>
    <dbReference type="NCBI Taxonomy" id="67298"/>
    <lineage>
        <taxon>Bacteria</taxon>
        <taxon>Bacillati</taxon>
        <taxon>Actinomycetota</taxon>
        <taxon>Actinomycetes</taxon>
        <taxon>Kitasatosporales</taxon>
        <taxon>Streptomycetaceae</taxon>
        <taxon>Streptomyces</taxon>
    </lineage>
</organism>
<evidence type="ECO:0000313" key="8">
    <source>
        <dbReference type="EMBL" id="MFF3342185.1"/>
    </source>
</evidence>
<dbReference type="InterPro" id="IPR051817">
    <property type="entry name" value="FDH_cytochrome_b556_subunit"/>
</dbReference>
<dbReference type="RefSeq" id="WP_387897155.1">
    <property type="nucleotide sequence ID" value="NZ_JBIAPK010000009.1"/>
</dbReference>
<evidence type="ECO:0000256" key="3">
    <source>
        <dbReference type="ARBA" id="ARBA00022692"/>
    </source>
</evidence>
<keyword evidence="3 6" id="KW-0812">Transmembrane</keyword>